<feature type="transmembrane region" description="Helical" evidence="9">
    <location>
        <begin position="206"/>
        <end position="227"/>
    </location>
</feature>
<comment type="caution">
    <text evidence="10">The sequence shown here is derived from an EMBL/GenBank/DDBJ whole genome shotgun (WGS) entry which is preliminary data.</text>
</comment>
<evidence type="ECO:0000256" key="3">
    <source>
        <dbReference type="ARBA" id="ARBA00022882"/>
    </source>
</evidence>
<dbReference type="InterPro" id="IPR013518">
    <property type="entry name" value="K_chnl_inward-rec_Kir_cyto"/>
</dbReference>
<dbReference type="PANTHER" id="PTHR11767">
    <property type="entry name" value="INWARD RECTIFIER POTASSIUM CHANNEL"/>
    <property type="match status" value="1"/>
</dbReference>
<gene>
    <name evidence="10" type="ORF">LSCM1_07569</name>
</gene>
<feature type="compositionally biased region" description="Low complexity" evidence="8">
    <location>
        <begin position="452"/>
        <end position="482"/>
    </location>
</feature>
<keyword evidence="5 7" id="KW-0406">Ion transport</keyword>
<feature type="compositionally biased region" description="Gly residues" evidence="8">
    <location>
        <begin position="424"/>
        <end position="434"/>
    </location>
</feature>
<evidence type="ECO:0000256" key="2">
    <source>
        <dbReference type="ARBA" id="ARBA00022538"/>
    </source>
</evidence>
<accession>A0A836H658</accession>
<dbReference type="Gene3D" id="2.60.40.1400">
    <property type="entry name" value="G protein-activated inward rectifier potassium channel 1"/>
    <property type="match status" value="1"/>
</dbReference>
<dbReference type="GO" id="GO:0034702">
    <property type="term" value="C:monoatomic ion channel complex"/>
    <property type="evidence" value="ECO:0007669"/>
    <property type="project" value="UniProtKB-KW"/>
</dbReference>
<dbReference type="GeneID" id="92517447"/>
<dbReference type="SUPFAM" id="SSF81296">
    <property type="entry name" value="E set domains"/>
    <property type="match status" value="1"/>
</dbReference>
<feature type="compositionally biased region" description="Basic residues" evidence="8">
    <location>
        <begin position="393"/>
        <end position="405"/>
    </location>
</feature>
<evidence type="ECO:0000256" key="1">
    <source>
        <dbReference type="ARBA" id="ARBA00022448"/>
    </source>
</evidence>
<dbReference type="Proteomes" id="UP000673552">
    <property type="component" value="Unassembled WGS sequence"/>
</dbReference>
<keyword evidence="1 7" id="KW-0813">Transport</keyword>
<protein>
    <submittedName>
        <fullName evidence="10">Uncharacterized protein</fullName>
    </submittedName>
</protein>
<evidence type="ECO:0000313" key="11">
    <source>
        <dbReference type="Proteomes" id="UP000673552"/>
    </source>
</evidence>
<feature type="compositionally biased region" description="Basic residues" evidence="8">
    <location>
        <begin position="355"/>
        <end position="368"/>
    </location>
</feature>
<keyword evidence="4 7" id="KW-0630">Potassium</keyword>
<dbReference type="RefSeq" id="XP_067180780.1">
    <property type="nucleotide sequence ID" value="XM_067324935.1"/>
</dbReference>
<comment type="similarity">
    <text evidence="7">Belongs to the inward rectifier-type potassium channel (TC 1.A.2.1) family.</text>
</comment>
<organism evidence="10 11">
    <name type="scientific">Leishmania martiniquensis</name>
    <dbReference type="NCBI Taxonomy" id="1580590"/>
    <lineage>
        <taxon>Eukaryota</taxon>
        <taxon>Discoba</taxon>
        <taxon>Euglenozoa</taxon>
        <taxon>Kinetoplastea</taxon>
        <taxon>Metakinetoplastina</taxon>
        <taxon>Trypanosomatida</taxon>
        <taxon>Trypanosomatidae</taxon>
        <taxon>Leishmaniinae</taxon>
        <taxon>Leishmania</taxon>
    </lineage>
</organism>
<dbReference type="AlphaFoldDB" id="A0A836H658"/>
<dbReference type="OrthoDB" id="273257at2759"/>
<evidence type="ECO:0000256" key="7">
    <source>
        <dbReference type="RuleBase" id="RU003822"/>
    </source>
</evidence>
<sequence length="714" mass="77345">MLRGLSLAPQQRGVRDPHELPREVKNALLGVPIAHAPPDYGSAGGSGADPVLASSPLLSRGTGHTQKCSPSERTQPSLMSRLFRTAKHRYYTRLTGQVPVFDYDGNLTTQQRGVHTFRFRSLSLFYFFRSQPWMALITYSVMIYVIIVLLIAAVYYAWGTACGAVMNVVSAIYFTVVSLAANGGYMGEDGATMTDATHMCYRGRTAIVMVCSYVNIVFVGLVAALVVSKAECTGKLGHRVVFSDFCTLASVPGRADQWRLVFRIANVDNHIPLARGTLRLFCVTAEPLKEYHMRQKQHQVLQYSYAGKALTRSTWGSIPQLLPEAELDGGCGRRQQERMALPTTEVGQGRGDARARKRRAKGCNHRYRAPAPPVSHGSPTSGSREDADALAHALRRSQGRRKQKQQLHQSNSGGGANEASSPGGHLGRCSGGSLGLQQSQGAAYAEGESHRSSSSGSSRSLSDASSGSGTSTLSTSTGKASSPHQRGSVVEKTLSANCSVGSQEKIRLDAGPPPVEARSAPDATAAGKRSILCVGIADSAIAVPSRSHVPKEAGGITMERMHLCVQEMRWTCAGETYLDRGESGQLSLWYPAEILHIIDERSPLRRFLELPHVAASLCSGSSSAEVPSRSMCRVTTPQRRFQIVAVFDATDMESGSAITAKRTYTTEDIVAHYKFSDRLVHVHPESNEVMLDFHYFNALLPVNLLEPSTTDSDM</sequence>
<feature type="region of interest" description="Disordered" evidence="8">
    <location>
        <begin position="503"/>
        <end position="522"/>
    </location>
</feature>
<dbReference type="InterPro" id="IPR016449">
    <property type="entry name" value="K_chnl_inward-rec_Kir"/>
</dbReference>
<evidence type="ECO:0000313" key="10">
    <source>
        <dbReference type="EMBL" id="KAG5485484.1"/>
    </source>
</evidence>
<reference evidence="11" key="2">
    <citation type="journal article" date="2021" name="Sci. Data">
        <title>Chromosome-scale genome sequencing, assembly and annotation of six genomes from subfamily Leishmaniinae.</title>
        <authorList>
            <person name="Almutairi H."/>
            <person name="Urbaniak M.D."/>
            <person name="Bates M.D."/>
            <person name="Jariyapan N."/>
            <person name="Kwakye-Nuako G."/>
            <person name="Thomaz Soccol V."/>
            <person name="Al-Salem W.S."/>
            <person name="Dillon R.J."/>
            <person name="Bates P.A."/>
            <person name="Gatherer D."/>
        </authorList>
    </citation>
    <scope>NUCLEOTIDE SEQUENCE [LARGE SCALE GENOMIC DNA]</scope>
</reference>
<dbReference type="PANTHER" id="PTHR11767:SF102">
    <property type="entry name" value="INWARDLY RECTIFYING POTASSIUM CHANNEL 1, ISOFORM F"/>
    <property type="match status" value="1"/>
</dbReference>
<dbReference type="KEGG" id="lmat:92517447"/>
<proteinExistence type="inferred from homology"/>
<keyword evidence="9" id="KW-0472">Membrane</keyword>
<evidence type="ECO:0000256" key="6">
    <source>
        <dbReference type="ARBA" id="ARBA00023303"/>
    </source>
</evidence>
<keyword evidence="7 9" id="KW-0812">Transmembrane</keyword>
<dbReference type="EMBL" id="JAFEUZ010000009">
    <property type="protein sequence ID" value="KAG5485484.1"/>
    <property type="molecule type" value="Genomic_DNA"/>
</dbReference>
<keyword evidence="9" id="KW-1133">Transmembrane helix</keyword>
<evidence type="ECO:0000256" key="4">
    <source>
        <dbReference type="ARBA" id="ARBA00022958"/>
    </source>
</evidence>
<evidence type="ECO:0000256" key="8">
    <source>
        <dbReference type="SAM" id="MobiDB-lite"/>
    </source>
</evidence>
<keyword evidence="11" id="KW-1185">Reference proteome</keyword>
<evidence type="ECO:0000256" key="5">
    <source>
        <dbReference type="ARBA" id="ARBA00023065"/>
    </source>
</evidence>
<dbReference type="GO" id="GO:0005242">
    <property type="term" value="F:inward rectifier potassium channel activity"/>
    <property type="evidence" value="ECO:0007669"/>
    <property type="project" value="InterPro"/>
</dbReference>
<keyword evidence="2 7" id="KW-0633">Potassium transport</keyword>
<feature type="region of interest" description="Disordered" evidence="8">
    <location>
        <begin position="337"/>
        <end position="489"/>
    </location>
</feature>
<name>A0A836H658_9TRYP</name>
<dbReference type="GO" id="GO:1990573">
    <property type="term" value="P:potassium ion import across plasma membrane"/>
    <property type="evidence" value="ECO:0007669"/>
    <property type="project" value="TreeGrafter"/>
</dbReference>
<dbReference type="InterPro" id="IPR014756">
    <property type="entry name" value="Ig_E-set"/>
</dbReference>
<comment type="subcellular location">
    <subcellularLocation>
        <location evidence="7">Membrane</location>
        <topology evidence="7">Multi-pass membrane protein</topology>
    </subcellularLocation>
</comment>
<dbReference type="GO" id="GO:0005886">
    <property type="term" value="C:plasma membrane"/>
    <property type="evidence" value="ECO:0007669"/>
    <property type="project" value="TreeGrafter"/>
</dbReference>
<keyword evidence="6 7" id="KW-0407">Ion channel</keyword>
<dbReference type="GO" id="GO:0034765">
    <property type="term" value="P:regulation of monoatomic ion transmembrane transport"/>
    <property type="evidence" value="ECO:0007669"/>
    <property type="project" value="TreeGrafter"/>
</dbReference>
<reference evidence="11" key="1">
    <citation type="journal article" date="2021" name="Microbiol. Resour. Announc.">
        <title>LGAAP: Leishmaniinae Genome Assembly and Annotation Pipeline.</title>
        <authorList>
            <person name="Almutairi H."/>
            <person name="Urbaniak M.D."/>
            <person name="Bates M.D."/>
            <person name="Jariyapan N."/>
            <person name="Kwakye-Nuako G."/>
            <person name="Thomaz-Soccol V."/>
            <person name="Al-Salem W.S."/>
            <person name="Dillon R.J."/>
            <person name="Bates P.A."/>
            <person name="Gatherer D."/>
        </authorList>
    </citation>
    <scope>NUCLEOTIDE SEQUENCE [LARGE SCALE GENOMIC DNA]</scope>
</reference>
<feature type="transmembrane region" description="Helical" evidence="9">
    <location>
        <begin position="164"/>
        <end position="185"/>
    </location>
</feature>
<keyword evidence="3 7" id="KW-0851">Voltage-gated channel</keyword>
<evidence type="ECO:0000256" key="9">
    <source>
        <dbReference type="SAM" id="Phobius"/>
    </source>
</evidence>
<feature type="transmembrane region" description="Helical" evidence="9">
    <location>
        <begin position="133"/>
        <end position="158"/>
    </location>
</feature>